<keyword evidence="1" id="KW-0378">Hydrolase</keyword>
<dbReference type="GeneID" id="63715874"/>
<dbReference type="GO" id="GO:0008081">
    <property type="term" value="F:phosphoric diester hydrolase activity"/>
    <property type="evidence" value="ECO:0007669"/>
    <property type="project" value="TreeGrafter"/>
</dbReference>
<dbReference type="Pfam" id="PF00149">
    <property type="entry name" value="Metallophos"/>
    <property type="match status" value="1"/>
</dbReference>
<reference evidence="5 6" key="1">
    <citation type="journal article" date="2016" name="Sci. Rep.">
        <title>Insights into Adaptations to a Near-Obligate Nematode Endoparasitic Lifestyle from the Finished Genome of Drechmeria coniospora.</title>
        <authorList>
            <person name="Zhang L."/>
            <person name="Zhou Z."/>
            <person name="Guo Q."/>
            <person name="Fokkens L."/>
            <person name="Miskei M."/>
            <person name="Pocsi I."/>
            <person name="Zhang W."/>
            <person name="Chen M."/>
            <person name="Wang L."/>
            <person name="Sun Y."/>
            <person name="Donzelli B.G."/>
            <person name="Gibson D.M."/>
            <person name="Nelson D.R."/>
            <person name="Luo J.G."/>
            <person name="Rep M."/>
            <person name="Liu H."/>
            <person name="Yang S."/>
            <person name="Wang J."/>
            <person name="Krasnoff S.B."/>
            <person name="Xu Y."/>
            <person name="Molnar I."/>
            <person name="Lin M."/>
        </authorList>
    </citation>
    <scope>NUCLEOTIDE SEQUENCE [LARGE SCALE GENOMIC DNA]</scope>
    <source>
        <strain evidence="5 6">ARSEF 6962</strain>
    </source>
</reference>
<organism evidence="5 6">
    <name type="scientific">Drechmeria coniospora</name>
    <name type="common">Nematophagous fungus</name>
    <name type="synonym">Meria coniospora</name>
    <dbReference type="NCBI Taxonomy" id="98403"/>
    <lineage>
        <taxon>Eukaryota</taxon>
        <taxon>Fungi</taxon>
        <taxon>Dikarya</taxon>
        <taxon>Ascomycota</taxon>
        <taxon>Pezizomycotina</taxon>
        <taxon>Sordariomycetes</taxon>
        <taxon>Hypocreomycetidae</taxon>
        <taxon>Hypocreales</taxon>
        <taxon>Ophiocordycipitaceae</taxon>
        <taxon>Drechmeria</taxon>
    </lineage>
</organism>
<proteinExistence type="predicted"/>
<keyword evidence="6" id="KW-1185">Reference proteome</keyword>
<dbReference type="InterPro" id="IPR041805">
    <property type="entry name" value="ASMase/PPN1_MPP"/>
</dbReference>
<dbReference type="PANTHER" id="PTHR10340">
    <property type="entry name" value="SPHINGOMYELIN PHOSPHODIESTERASE"/>
    <property type="match status" value="1"/>
</dbReference>
<dbReference type="Proteomes" id="UP000076580">
    <property type="component" value="Chromosome 01"/>
</dbReference>
<keyword evidence="2" id="KW-0325">Glycoprotein</keyword>
<feature type="region of interest" description="Disordered" evidence="3">
    <location>
        <begin position="783"/>
        <end position="824"/>
    </location>
</feature>
<name>A0A151GYB7_DRECN</name>
<evidence type="ECO:0000256" key="1">
    <source>
        <dbReference type="ARBA" id="ARBA00022801"/>
    </source>
</evidence>
<dbReference type="SUPFAM" id="SSF56300">
    <property type="entry name" value="Metallo-dependent phosphatases"/>
    <property type="match status" value="1"/>
</dbReference>
<feature type="compositionally biased region" description="Low complexity" evidence="3">
    <location>
        <begin position="808"/>
        <end position="824"/>
    </location>
</feature>
<dbReference type="Gene3D" id="3.60.21.10">
    <property type="match status" value="1"/>
</dbReference>
<evidence type="ECO:0000259" key="4">
    <source>
        <dbReference type="Pfam" id="PF00149"/>
    </source>
</evidence>
<evidence type="ECO:0000313" key="5">
    <source>
        <dbReference type="EMBL" id="KYK62086.1"/>
    </source>
</evidence>
<accession>A0A151GYB7</accession>
<dbReference type="PANTHER" id="PTHR10340:SF34">
    <property type="entry name" value="SPHINGOMYELIN PHOSPHODIESTERASE"/>
    <property type="match status" value="1"/>
</dbReference>
<dbReference type="EMBL" id="LAYC01000001">
    <property type="protein sequence ID" value="KYK62086.1"/>
    <property type="molecule type" value="Genomic_DNA"/>
</dbReference>
<protein>
    <submittedName>
        <fullName evidence="5">Sphingomyelin phosphodiesterase</fullName>
    </submittedName>
</protein>
<sequence>MHPANGNDVAPGIRSFPGAMEAPRSQVRSFTFRLATPPRQQRTTPAPPLTIASLVLSSCCIVRCSLGPAAESGELEPRRLPTLSRPWPRRLNIRDSLVAPRGGPFSSRVACSPSSRVACSPSSRRRLRTTHDDAAAIMRSPSASTLLRLLPMLATAAAEPELEPHVLAHRSLVDGTWAAQTRRDLDGLSAFGDFSTCGGCHSILSAIKAIVETGNETFFDLAKKLCAAGTQYDADYCGGIIEIEGPVIASIIKSMDIPSKTADQFCITFLGVCKNPEVEKWSVPFPSPRYCDVVREPPSGKAPLQVIHYSDIHIDPAYEEGSSTTCKKPNCCQRDTKAEAAGTSASPAGPNGDHNCDVPVTLERSMYKAIGDMFPDAAFALFTGDIIDHGMHNTSMSFNEGQIEDAYGKMNEHIKVVYGTAGNHEAHPSNIFEPNGLGNGSHWVYDTLTDEWARWIGNDTEASHDARALGAYSTKYPKGNLRVISLNTNMYYRFNFVLYQTQMERDPNGQIEWLVRELDAAERAGENVYIIGHMPMGERDALGDGANYFDQVVRRYSTTIKAMFFGHTHVDHFEVSYSDYAKRSSDNAVAMSYICPSLTPTSGMPSFRVYDVDPETFAVLDATTYTADMSDPSFQAKGGPTWKKYYSAKEAYGGAVKPPMTDAKAELTPAFWHNVTEALEADDGLFDAYMSRKTRGWKDEAKCRDKCKALEICQMRAGRSEDNCYVAEPGVHFSKRSDDVEHGHRDECGSSTARTIFGELAKRNDMLAMLQDAYVGSGARVRKYKRADEPTQSATTTTTTTDECVPRTKASSPPGSAASTKASSTGGAVAVGSIGVLGMLALGALAV</sequence>
<dbReference type="InterPro" id="IPR004843">
    <property type="entry name" value="Calcineurin-like_PHP"/>
</dbReference>
<feature type="domain" description="Calcineurin-like phosphoesterase" evidence="4">
    <location>
        <begin position="306"/>
        <end position="570"/>
    </location>
</feature>
<dbReference type="InParanoid" id="A0A151GYB7"/>
<evidence type="ECO:0000313" key="6">
    <source>
        <dbReference type="Proteomes" id="UP000076580"/>
    </source>
</evidence>
<evidence type="ECO:0000256" key="2">
    <source>
        <dbReference type="ARBA" id="ARBA00023180"/>
    </source>
</evidence>
<feature type="region of interest" description="Disordered" evidence="3">
    <location>
        <begin position="1"/>
        <end position="20"/>
    </location>
</feature>
<dbReference type="GO" id="GO:0005576">
    <property type="term" value="C:extracellular region"/>
    <property type="evidence" value="ECO:0007669"/>
    <property type="project" value="UniProtKB-SubCell"/>
</dbReference>
<gene>
    <name evidence="5" type="ORF">DCS_03231</name>
</gene>
<dbReference type="GO" id="GO:0046872">
    <property type="term" value="F:metal ion binding"/>
    <property type="evidence" value="ECO:0007669"/>
    <property type="project" value="UniProtKB-KW"/>
</dbReference>
<evidence type="ECO:0000256" key="3">
    <source>
        <dbReference type="SAM" id="MobiDB-lite"/>
    </source>
</evidence>
<dbReference type="CDD" id="cd00842">
    <property type="entry name" value="MPP_ASMase"/>
    <property type="match status" value="1"/>
</dbReference>
<dbReference type="RefSeq" id="XP_040661438.1">
    <property type="nucleotide sequence ID" value="XM_040800555.1"/>
</dbReference>
<comment type="caution">
    <text evidence="5">The sequence shown here is derived from an EMBL/GenBank/DDBJ whole genome shotgun (WGS) entry which is preliminary data.</text>
</comment>
<dbReference type="AlphaFoldDB" id="A0A151GYB7"/>
<dbReference type="STRING" id="98403.A0A151GYB7"/>
<dbReference type="InterPro" id="IPR029052">
    <property type="entry name" value="Metallo-depent_PP-like"/>
</dbReference>